<keyword evidence="18" id="KW-0694">RNA-binding</keyword>
<feature type="domain" description="Helicase C-terminal" evidence="22">
    <location>
        <begin position="618"/>
        <end position="782"/>
    </location>
</feature>
<dbReference type="GO" id="GO:0003727">
    <property type="term" value="F:single-stranded RNA binding"/>
    <property type="evidence" value="ECO:0007669"/>
    <property type="project" value="TreeGrafter"/>
</dbReference>
<dbReference type="Pfam" id="PF18119">
    <property type="entry name" value="RIG-I_C"/>
    <property type="match status" value="1"/>
</dbReference>
<keyword evidence="7" id="KW-0597">Phosphoprotein</keyword>
<dbReference type="InterPro" id="IPR027417">
    <property type="entry name" value="P-loop_NTPase"/>
</dbReference>
<evidence type="ECO:0000256" key="6">
    <source>
        <dbReference type="ARBA" id="ARBA00022499"/>
    </source>
</evidence>
<dbReference type="EMBL" id="FN394062">
    <property type="protein sequence ID" value="CAY86112.1"/>
    <property type="molecule type" value="mRNA"/>
</dbReference>
<evidence type="ECO:0000256" key="7">
    <source>
        <dbReference type="ARBA" id="ARBA00022553"/>
    </source>
</evidence>
<evidence type="ECO:0000259" key="21">
    <source>
        <dbReference type="PROSITE" id="PS51192"/>
    </source>
</evidence>
<comment type="subcellular location">
    <subcellularLocation>
        <location evidence="1">Cytoplasm</location>
    </subcellularLocation>
</comment>
<dbReference type="Gene3D" id="2.170.150.30">
    <property type="entry name" value="RIG-I-like receptor, C-terminal regulatory domain"/>
    <property type="match status" value="1"/>
</dbReference>
<dbReference type="PROSITE" id="PS51192">
    <property type="entry name" value="HELICASE_ATP_BIND_1"/>
    <property type="match status" value="1"/>
</dbReference>
<dbReference type="AlphaFoldDB" id="C7C3M6"/>
<dbReference type="CDD" id="cd12090">
    <property type="entry name" value="MDA5_ID"/>
    <property type="match status" value="1"/>
</dbReference>
<dbReference type="SMART" id="SM00382">
    <property type="entry name" value="AAA"/>
    <property type="match status" value="1"/>
</dbReference>
<evidence type="ECO:0000259" key="23">
    <source>
        <dbReference type="PROSITE" id="PS51789"/>
    </source>
</evidence>
<dbReference type="CDD" id="cd08817">
    <property type="entry name" value="CARD_RIG-I_r2"/>
    <property type="match status" value="1"/>
</dbReference>
<evidence type="ECO:0000256" key="8">
    <source>
        <dbReference type="ARBA" id="ARBA00022588"/>
    </source>
</evidence>
<dbReference type="Gene3D" id="1.20.1320.30">
    <property type="match status" value="1"/>
</dbReference>
<dbReference type="PANTHER" id="PTHR14074:SF16">
    <property type="entry name" value="ANTIVIRAL INNATE IMMUNE RESPONSE RECEPTOR RIG-I"/>
    <property type="match status" value="1"/>
</dbReference>
<reference evidence="24" key="1">
    <citation type="journal article" date="2009" name="J. Virol.">
        <title>MAVS Plays a Major Role in Induction of the Fish Innate Immune Response against RNA and DNA Viruses.</title>
        <authorList>
            <person name="Biacchesi S."/>
            <person name="Leberre M."/>
            <person name="Lamoureux A."/>
            <person name="Louise Y."/>
            <person name="Lauret E."/>
            <person name="Boudinot P."/>
            <person name="Bremont M."/>
        </authorList>
    </citation>
    <scope>NUCLEOTIDE SEQUENCE</scope>
</reference>
<dbReference type="InterPro" id="IPR038557">
    <property type="entry name" value="RLR_C_sf"/>
</dbReference>
<dbReference type="FunFam" id="2.170.150.30:FF:000001">
    <property type="entry name" value="Probable ATP-dependent RNA helicase DDX58"/>
    <property type="match status" value="1"/>
</dbReference>
<dbReference type="InterPro" id="IPR042145">
    <property type="entry name" value="CARD_RIG-I_r2"/>
</dbReference>
<dbReference type="Pfam" id="PF16739">
    <property type="entry name" value="CARD_2"/>
    <property type="match status" value="2"/>
</dbReference>
<dbReference type="InterPro" id="IPR001650">
    <property type="entry name" value="Helicase_C-like"/>
</dbReference>
<dbReference type="SUPFAM" id="SSF52540">
    <property type="entry name" value="P-loop containing nucleoside triphosphate hydrolases"/>
    <property type="match status" value="2"/>
</dbReference>
<accession>C7C3M6</accession>
<keyword evidence="5" id="KW-0963">Cytoplasm</keyword>
<dbReference type="InterPro" id="IPR051363">
    <property type="entry name" value="RLR_Helicase"/>
</dbReference>
<dbReference type="InterPro" id="IPR031964">
    <property type="entry name" value="CARD_dom"/>
</dbReference>
<name>C7C3M6_9TELE</name>
<dbReference type="InterPro" id="IPR014001">
    <property type="entry name" value="Helicase_ATP-bd"/>
</dbReference>
<dbReference type="CDD" id="cd08816">
    <property type="entry name" value="CARD_RIG-I_r1"/>
    <property type="match status" value="1"/>
</dbReference>
<evidence type="ECO:0000256" key="1">
    <source>
        <dbReference type="ARBA" id="ARBA00004496"/>
    </source>
</evidence>
<dbReference type="InterPro" id="IPR003593">
    <property type="entry name" value="AAA+_ATPase"/>
</dbReference>
<dbReference type="GO" id="GO:0008270">
    <property type="term" value="F:zinc ion binding"/>
    <property type="evidence" value="ECO:0007669"/>
    <property type="project" value="TreeGrafter"/>
</dbReference>
<dbReference type="PROSITE" id="PS51194">
    <property type="entry name" value="HELICASE_CTER"/>
    <property type="match status" value="1"/>
</dbReference>
<keyword evidence="11" id="KW-0547">Nucleotide-binding</keyword>
<dbReference type="FunFam" id="3.40.50.300:FF:001233">
    <property type="entry name" value="Probable ATP-dependent RNA helicase DDX58"/>
    <property type="match status" value="1"/>
</dbReference>
<dbReference type="SMART" id="SM00490">
    <property type="entry name" value="HELICc"/>
    <property type="match status" value="1"/>
</dbReference>
<comment type="similarity">
    <text evidence="2">Belongs to the helicase family. RLR subfamily.</text>
</comment>
<keyword evidence="17" id="KW-0391">Immunity</keyword>
<keyword evidence="13" id="KW-0347">Helicase</keyword>
<dbReference type="EC" id="3.6.4.13" evidence="3"/>
<dbReference type="Gene3D" id="3.40.50.300">
    <property type="entry name" value="P-loop containing nucleotide triphosphate hydrolases"/>
    <property type="match status" value="2"/>
</dbReference>
<evidence type="ECO:0000256" key="5">
    <source>
        <dbReference type="ARBA" id="ARBA00022490"/>
    </source>
</evidence>
<evidence type="ECO:0000256" key="12">
    <source>
        <dbReference type="ARBA" id="ARBA00022801"/>
    </source>
</evidence>
<dbReference type="InterPro" id="IPR011029">
    <property type="entry name" value="DEATH-like_dom_sf"/>
</dbReference>
<dbReference type="InterPro" id="IPR021673">
    <property type="entry name" value="RLR_CTR"/>
</dbReference>
<evidence type="ECO:0000256" key="3">
    <source>
        <dbReference type="ARBA" id="ARBA00012552"/>
    </source>
</evidence>
<evidence type="ECO:0000256" key="9">
    <source>
        <dbReference type="ARBA" id="ARBA00022723"/>
    </source>
</evidence>
<dbReference type="SMR" id="C7C3M6"/>
<dbReference type="Pfam" id="PF04851">
    <property type="entry name" value="ResIII"/>
    <property type="match status" value="1"/>
</dbReference>
<evidence type="ECO:0000256" key="13">
    <source>
        <dbReference type="ARBA" id="ARBA00022806"/>
    </source>
</evidence>
<evidence type="ECO:0000256" key="4">
    <source>
        <dbReference type="ARBA" id="ARBA00014590"/>
    </source>
</evidence>
<evidence type="ECO:0000256" key="18">
    <source>
        <dbReference type="ARBA" id="ARBA00022884"/>
    </source>
</evidence>
<dbReference type="InterPro" id="IPR041204">
    <property type="entry name" value="RIG-I-like_C"/>
</dbReference>
<dbReference type="GO" id="GO:0005524">
    <property type="term" value="F:ATP binding"/>
    <property type="evidence" value="ECO:0007669"/>
    <property type="project" value="UniProtKB-KW"/>
</dbReference>
<organism evidence="24">
    <name type="scientific">Cyprinidae sp. EPC</name>
    <dbReference type="NCBI Taxonomy" id="604164"/>
    <lineage>
        <taxon>Eukaryota</taxon>
        <taxon>Metazoa</taxon>
        <taxon>Chordata</taxon>
        <taxon>Craniata</taxon>
        <taxon>Vertebrata</taxon>
        <taxon>Euteleostomi</taxon>
        <taxon>Actinopterygii</taxon>
        <taxon>Neopterygii</taxon>
        <taxon>Teleostei</taxon>
        <taxon>Ostariophysi</taxon>
        <taxon>Cypriniformes</taxon>
        <taxon>Cyprinidae</taxon>
    </lineage>
</organism>
<keyword evidence="6" id="KW-1017">Isopeptide bond</keyword>
<keyword evidence="8" id="KW-0399">Innate immunity</keyword>
<evidence type="ECO:0000256" key="16">
    <source>
        <dbReference type="ARBA" id="ARBA00022843"/>
    </source>
</evidence>
<evidence type="ECO:0000256" key="15">
    <source>
        <dbReference type="ARBA" id="ARBA00022840"/>
    </source>
</evidence>
<keyword evidence="9" id="KW-0479">Metal-binding</keyword>
<dbReference type="PANTHER" id="PTHR14074">
    <property type="entry name" value="HELICASE WITH DEATH DOMAIN-RELATED"/>
    <property type="match status" value="1"/>
</dbReference>
<dbReference type="Pfam" id="PF00271">
    <property type="entry name" value="Helicase_C"/>
    <property type="match status" value="1"/>
</dbReference>
<dbReference type="GO" id="GO:0016787">
    <property type="term" value="F:hydrolase activity"/>
    <property type="evidence" value="ECO:0007669"/>
    <property type="project" value="UniProtKB-KW"/>
</dbReference>
<keyword evidence="15" id="KW-0067">ATP-binding</keyword>
<protein>
    <recommendedName>
        <fullName evidence="4">Activating signal cointegrator 1 complex subunit 3</fullName>
        <ecNumber evidence="3">3.6.4.13</ecNumber>
    </recommendedName>
</protein>
<dbReference type="Pfam" id="PF11648">
    <property type="entry name" value="RIG-I_C-RD"/>
    <property type="match status" value="1"/>
</dbReference>
<dbReference type="CDD" id="cd15805">
    <property type="entry name" value="RIG-I_C"/>
    <property type="match status" value="1"/>
</dbReference>
<keyword evidence="19" id="KW-0051">Antiviral defense</keyword>
<gene>
    <name evidence="24" type="primary">rig-I</name>
</gene>
<evidence type="ECO:0000256" key="10">
    <source>
        <dbReference type="ARBA" id="ARBA00022737"/>
    </source>
</evidence>
<evidence type="ECO:0000313" key="24">
    <source>
        <dbReference type="EMBL" id="CAY86112.1"/>
    </source>
</evidence>
<evidence type="ECO:0000256" key="2">
    <source>
        <dbReference type="ARBA" id="ARBA00006866"/>
    </source>
</evidence>
<keyword evidence="10" id="KW-0677">Repeat</keyword>
<evidence type="ECO:0000256" key="19">
    <source>
        <dbReference type="ARBA" id="ARBA00023118"/>
    </source>
</evidence>
<dbReference type="GO" id="GO:0002753">
    <property type="term" value="P:cytoplasmic pattern recognition receptor signaling pathway"/>
    <property type="evidence" value="ECO:0007669"/>
    <property type="project" value="TreeGrafter"/>
</dbReference>
<dbReference type="Gene3D" id="1.10.533.10">
    <property type="entry name" value="Death Domain, Fas"/>
    <property type="match status" value="2"/>
</dbReference>
<dbReference type="GO" id="GO:0005737">
    <property type="term" value="C:cytoplasm"/>
    <property type="evidence" value="ECO:0007669"/>
    <property type="project" value="UniProtKB-SubCell"/>
</dbReference>
<evidence type="ECO:0000259" key="22">
    <source>
        <dbReference type="PROSITE" id="PS51194"/>
    </source>
</evidence>
<evidence type="ECO:0000256" key="14">
    <source>
        <dbReference type="ARBA" id="ARBA00022833"/>
    </source>
</evidence>
<sequence>MYELVKENLRRFSDYIAKILRPSLIKTFMTTHFDKEMVETILSTEEKSVTSAAQMLLDRMCYLEEEGWFQAFLDTLFASDYTGLHKAIKEWDFSELEELKEHRILLERIEPSITKLIKPGELLTHMNDCLKLRECEEIKAVETQKGYIAASEKLVDTLLRSDKPNWFKVLKMALDACNCDQALELLESNGGGTASMGSGSDGEADSMTTETVTSVSFTFREEAESEDMLMSTNNMTVTETPSEFKGEYIRSGERKLREYQKELTDAAEGQNTIICAPTGCGKTIVAVAICENHLKKRPGRAKIVFLATKVDVYEQQYKLFKEHFSFTDPNIKVTGMCGDMALSVRLLIETHDIVVLTAQILVNALQSGEVPSLDMLSLILLDECHNTTGKHPYNNIMTRYLDTKLSSSTHSLPQIVGLTASVGIGTFKDRTEAENNILQLCANLDTRVIATVTKHLDELRTFVHTPEKEFFDVPRHTCDPFIRIIENIMRNIEHLAKNTYNIESLSNIQNCEYGSQKYEQWIVSVQKSCRVIAMKNTDEERRICRDLYNYTEHLRKYNDALIINEDARTKDSLDFLDGFFEQVRNAGFDETERRLTALYDSQRPQLLFLATEGQQNPKLEELRFILEEEYHNNDQTRTVLFVRTRALADAMKKWIDDTDSLKFLMPGVLIGKGRKSNFNGSVMTPTNKKGVLDSFKSSDQSKILIATSVADEGIDIPQCNLVLMYEYVGNVVKMVQVRGRGRAQGSRCFLISSNKDRIMKEKMNVLKEKLVEEAIVELQKLPDLSYKVDRLQREDKARRDHVSASPQKPKKQGSYRLLCAKCKTFACSSDDLRVVQKSHHIALDRSMFERFTTFPHKKPISFDNFTKNKKMLCGDCKHDWGLIASYLTIQDLPLLKIESFVVQDSVTEEQFYFRKWCNVTFAIQEFDMKEITPQTWPLRD</sequence>
<dbReference type="GO" id="GO:0003725">
    <property type="term" value="F:double-stranded RNA binding"/>
    <property type="evidence" value="ECO:0007669"/>
    <property type="project" value="TreeGrafter"/>
</dbReference>
<comment type="catalytic activity">
    <reaction evidence="20">
        <text>ATP + H2O = ADP + phosphate + H(+)</text>
        <dbReference type="Rhea" id="RHEA:13065"/>
        <dbReference type="ChEBI" id="CHEBI:15377"/>
        <dbReference type="ChEBI" id="CHEBI:15378"/>
        <dbReference type="ChEBI" id="CHEBI:30616"/>
        <dbReference type="ChEBI" id="CHEBI:43474"/>
        <dbReference type="ChEBI" id="CHEBI:456216"/>
        <dbReference type="EC" id="3.6.4.13"/>
    </reaction>
    <physiologicalReaction direction="left-to-right" evidence="20">
        <dbReference type="Rhea" id="RHEA:13066"/>
    </physiologicalReaction>
</comment>
<evidence type="ECO:0000256" key="20">
    <source>
        <dbReference type="ARBA" id="ARBA00049390"/>
    </source>
</evidence>
<evidence type="ECO:0000256" key="17">
    <source>
        <dbReference type="ARBA" id="ARBA00022859"/>
    </source>
</evidence>
<dbReference type="GO" id="GO:0003677">
    <property type="term" value="F:DNA binding"/>
    <property type="evidence" value="ECO:0007669"/>
    <property type="project" value="InterPro"/>
</dbReference>
<dbReference type="PROSITE" id="PS51789">
    <property type="entry name" value="RLR_CTR"/>
    <property type="match status" value="1"/>
</dbReference>
<keyword evidence="14" id="KW-0862">Zinc</keyword>
<dbReference type="GO" id="GO:0003724">
    <property type="term" value="F:RNA helicase activity"/>
    <property type="evidence" value="ECO:0007669"/>
    <property type="project" value="UniProtKB-EC"/>
</dbReference>
<evidence type="ECO:0000256" key="11">
    <source>
        <dbReference type="ARBA" id="ARBA00022741"/>
    </source>
</evidence>
<dbReference type="SMART" id="SM00487">
    <property type="entry name" value="DEXDc"/>
    <property type="match status" value="1"/>
</dbReference>
<feature type="domain" description="RLR CTR" evidence="23">
    <location>
        <begin position="805"/>
        <end position="933"/>
    </location>
</feature>
<feature type="domain" description="Helicase ATP-binding" evidence="21">
    <location>
        <begin position="263"/>
        <end position="440"/>
    </location>
</feature>
<keyword evidence="12" id="KW-0378">Hydrolase</keyword>
<keyword evidence="16" id="KW-0832">Ubl conjugation</keyword>
<dbReference type="GO" id="GO:0140374">
    <property type="term" value="P:antiviral innate immune response"/>
    <property type="evidence" value="ECO:0007669"/>
    <property type="project" value="TreeGrafter"/>
</dbReference>
<dbReference type="InterPro" id="IPR006935">
    <property type="entry name" value="Helicase/UvrB_N"/>
</dbReference>
<proteinExistence type="evidence at transcript level"/>